<feature type="domain" description="Carbamoyltransferase C-terminal" evidence="3">
    <location>
        <begin position="406"/>
        <end position="594"/>
    </location>
</feature>
<sequence length="613" mass="68901">MNWILGISAFYHDSAATLLRDGKVFCAFQEERFSRVKQDKRFPRHAIRACLDFAGLTLRDIETICYYEDPPSKYNRIVSTYFRHFPKGTMLFAKEFPRYRAHKQLLAAMSRQLETEFGDGAAPVRASEHHLSHAASAYYPSPFSSAAVLCVDGVGEWATVSAWHGKGNRLVPLWTIDFPHSLGLLYSAFTYFCGFKVDSGEYKLMGLAPYGEPVYADRIEREIIDLRDDGSFRLNPRYFDYETGARMTSPAFDRLFGGPRREPEGPITQREMDLAASIQLVTEKVMSALVARIRRDTGERNLCLAGGVALNCVANGKLLKEAHFDHLFVQPASGDAGGSMGAAFVGHFAAHPEAEKFSADDRSQDDLQGSYLGNEYSDAEICRHLDALGARYEVLNEVELVARTGRAIADDKVIGWFQGRMEFGPRALGARSILGNPCSHYMQRTMNLKIKYRESFRPFAPAILAEHAGDWFDLDTVSPYMLIVAGLRNDRRKALDARDAARVGLDKVNAVRADIPAVIHVDYSARIQTVDGHHNNRFRRLLEDFHARTGCPIVINTSFNVRGEPIVESPRDAFTCFMRTGMDCLVIGSAFLEKKAQAAWNEKIDWRVQFELD</sequence>
<gene>
    <name evidence="4" type="ORF">ISP19_15415</name>
</gene>
<organism evidence="4 5">
    <name type="scientific">Dyella flava</name>
    <dbReference type="NCBI Taxonomy" id="1920170"/>
    <lineage>
        <taxon>Bacteria</taxon>
        <taxon>Pseudomonadati</taxon>
        <taxon>Pseudomonadota</taxon>
        <taxon>Gammaproteobacteria</taxon>
        <taxon>Lysobacterales</taxon>
        <taxon>Rhodanobacteraceae</taxon>
        <taxon>Dyella</taxon>
    </lineage>
</organism>
<name>A0ABS2K6D6_9GAMM</name>
<dbReference type="EMBL" id="JADIKE010000037">
    <property type="protein sequence ID" value="MBM7126767.1"/>
    <property type="molecule type" value="Genomic_DNA"/>
</dbReference>
<keyword evidence="5" id="KW-1185">Reference proteome</keyword>
<feature type="domain" description="Carbamoyltransferase" evidence="2">
    <location>
        <begin position="4"/>
        <end position="343"/>
    </location>
</feature>
<comment type="caution">
    <text evidence="4">The sequence shown here is derived from an EMBL/GenBank/DDBJ whole genome shotgun (WGS) entry which is preliminary data.</text>
</comment>
<evidence type="ECO:0000313" key="4">
    <source>
        <dbReference type="EMBL" id="MBM7126767.1"/>
    </source>
</evidence>
<dbReference type="InterPro" id="IPR043129">
    <property type="entry name" value="ATPase_NBD"/>
</dbReference>
<dbReference type="Gene3D" id="3.90.870.20">
    <property type="entry name" value="Carbamoyltransferase, C-terminal domain"/>
    <property type="match status" value="1"/>
</dbReference>
<dbReference type="InterPro" id="IPR031730">
    <property type="entry name" value="Carbam_trans_C"/>
</dbReference>
<dbReference type="SUPFAM" id="SSF53067">
    <property type="entry name" value="Actin-like ATPase domain"/>
    <property type="match status" value="1"/>
</dbReference>
<comment type="similarity">
    <text evidence="1">Belongs to the NodU/CmcH family.</text>
</comment>
<evidence type="ECO:0000313" key="5">
    <source>
        <dbReference type="Proteomes" id="UP001430149"/>
    </source>
</evidence>
<dbReference type="CDD" id="cd24098">
    <property type="entry name" value="ASKHA_NBD_TobZ_N"/>
    <property type="match status" value="1"/>
</dbReference>
<dbReference type="Pfam" id="PF02543">
    <property type="entry name" value="Carbam_trans_N"/>
    <property type="match status" value="1"/>
</dbReference>
<dbReference type="InterPro" id="IPR038152">
    <property type="entry name" value="Carbam_trans_C_sf"/>
</dbReference>
<dbReference type="PANTHER" id="PTHR34847">
    <property type="entry name" value="NODULATION PROTEIN U"/>
    <property type="match status" value="1"/>
</dbReference>
<protein>
    <submittedName>
        <fullName evidence="4">Carbamoyltransferase</fullName>
    </submittedName>
</protein>
<evidence type="ECO:0000259" key="3">
    <source>
        <dbReference type="Pfam" id="PF16861"/>
    </source>
</evidence>
<dbReference type="Pfam" id="PF16861">
    <property type="entry name" value="Carbam_trans_C"/>
    <property type="match status" value="1"/>
</dbReference>
<evidence type="ECO:0000256" key="1">
    <source>
        <dbReference type="ARBA" id="ARBA00006129"/>
    </source>
</evidence>
<dbReference type="Proteomes" id="UP001430149">
    <property type="component" value="Unassembled WGS sequence"/>
</dbReference>
<accession>A0ABS2K6D6</accession>
<proteinExistence type="inferred from homology"/>
<dbReference type="RefSeq" id="WP_204683290.1">
    <property type="nucleotide sequence ID" value="NZ_BSNR01000004.1"/>
</dbReference>
<evidence type="ECO:0000259" key="2">
    <source>
        <dbReference type="Pfam" id="PF02543"/>
    </source>
</evidence>
<dbReference type="InterPro" id="IPR051338">
    <property type="entry name" value="NodU/CmcH_Carbamoyltrnsfr"/>
</dbReference>
<reference evidence="4" key="1">
    <citation type="submission" date="2020-10" db="EMBL/GenBank/DDBJ databases">
        <title>Phylogeny of dyella-like bacteria.</title>
        <authorList>
            <person name="Fu J."/>
        </authorList>
    </citation>
    <scope>NUCLEOTIDE SEQUENCE</scope>
    <source>
        <strain evidence="4">DHOC52</strain>
    </source>
</reference>
<dbReference type="Gene3D" id="3.30.420.40">
    <property type="match status" value="2"/>
</dbReference>
<dbReference type="PANTHER" id="PTHR34847:SF1">
    <property type="entry name" value="NODULATION PROTEIN U"/>
    <property type="match status" value="1"/>
</dbReference>
<dbReference type="InterPro" id="IPR003696">
    <property type="entry name" value="Carbtransf_dom"/>
</dbReference>